<dbReference type="SMART" id="SM00345">
    <property type="entry name" value="HTH_GNTR"/>
    <property type="match status" value="1"/>
</dbReference>
<dbReference type="InterPro" id="IPR011711">
    <property type="entry name" value="GntR_C"/>
</dbReference>
<dbReference type="EMBL" id="SJZI01000008">
    <property type="protein sequence ID" value="TCJ17691.1"/>
    <property type="molecule type" value="Genomic_DNA"/>
</dbReference>
<feature type="domain" description="HTH gntR-type" evidence="4">
    <location>
        <begin position="15"/>
        <end position="83"/>
    </location>
</feature>
<dbReference type="Gene3D" id="1.10.10.10">
    <property type="entry name" value="Winged helix-like DNA-binding domain superfamily/Winged helix DNA-binding domain"/>
    <property type="match status" value="1"/>
</dbReference>
<evidence type="ECO:0000256" key="3">
    <source>
        <dbReference type="ARBA" id="ARBA00023163"/>
    </source>
</evidence>
<keyword evidence="6" id="KW-1185">Reference proteome</keyword>
<evidence type="ECO:0000313" key="6">
    <source>
        <dbReference type="Proteomes" id="UP000295334"/>
    </source>
</evidence>
<dbReference type="Pfam" id="PF07729">
    <property type="entry name" value="FCD"/>
    <property type="match status" value="1"/>
</dbReference>
<keyword evidence="1" id="KW-0805">Transcription regulation</keyword>
<accession>A0A4R1BK10</accession>
<keyword evidence="2" id="KW-0238">DNA-binding</keyword>
<evidence type="ECO:0000256" key="2">
    <source>
        <dbReference type="ARBA" id="ARBA00023125"/>
    </source>
</evidence>
<comment type="caution">
    <text evidence="5">The sequence shown here is derived from an EMBL/GenBank/DDBJ whole genome shotgun (WGS) entry which is preliminary data.</text>
</comment>
<dbReference type="CDD" id="cd07377">
    <property type="entry name" value="WHTH_GntR"/>
    <property type="match status" value="1"/>
</dbReference>
<dbReference type="Pfam" id="PF00392">
    <property type="entry name" value="GntR"/>
    <property type="match status" value="1"/>
</dbReference>
<dbReference type="PANTHER" id="PTHR43537:SF5">
    <property type="entry name" value="UXU OPERON TRANSCRIPTIONAL REGULATOR"/>
    <property type="match status" value="1"/>
</dbReference>
<reference evidence="5 6" key="1">
    <citation type="submission" date="2019-03" db="EMBL/GenBank/DDBJ databases">
        <authorList>
            <person name="Kim M.K.M."/>
        </authorList>
    </citation>
    <scope>NUCLEOTIDE SEQUENCE [LARGE SCALE GENOMIC DNA]</scope>
    <source>
        <strain evidence="5 6">17J68-12</strain>
    </source>
</reference>
<evidence type="ECO:0000259" key="4">
    <source>
        <dbReference type="PROSITE" id="PS50949"/>
    </source>
</evidence>
<gene>
    <name evidence="5" type="ORF">EPD60_05745</name>
</gene>
<dbReference type="SUPFAM" id="SSF46785">
    <property type="entry name" value="Winged helix' DNA-binding domain"/>
    <property type="match status" value="1"/>
</dbReference>
<evidence type="ECO:0000313" key="5">
    <source>
        <dbReference type="EMBL" id="TCJ17691.1"/>
    </source>
</evidence>
<dbReference type="RefSeq" id="WP_131447751.1">
    <property type="nucleotide sequence ID" value="NZ_SJZI01000008.1"/>
</dbReference>
<dbReference type="AlphaFoldDB" id="A0A4R1BK10"/>
<dbReference type="InterPro" id="IPR008920">
    <property type="entry name" value="TF_FadR/GntR_C"/>
</dbReference>
<name>A0A4R1BK10_9BACT</name>
<sequence length="237" mass="26272">MKEDVLSTFREISIEKPVDVIIRQIKELLVSGALQPGDKLPPERKLSEQLGVGRTHVREALRRLEFYGILRTRPQSGTFVASIGISALENLISDVLQIEAPSFVSLVETRVLLEVASVELACERRTDDDLGRLRQSLESYLGRARLGVKAVEEDLMFHLAIADASKNRALKSLLLIIIPDIIANYSLFKVCDTVTNKALAEHEALFEAIRAGDGVRGAALMKEHLQGVMNFARSLVQ</sequence>
<dbReference type="GO" id="GO:0003677">
    <property type="term" value="F:DNA binding"/>
    <property type="evidence" value="ECO:0007669"/>
    <property type="project" value="UniProtKB-KW"/>
</dbReference>
<organism evidence="5 6">
    <name type="scientific">Flaviaesturariibacter flavus</name>
    <dbReference type="NCBI Taxonomy" id="2502780"/>
    <lineage>
        <taxon>Bacteria</taxon>
        <taxon>Pseudomonadati</taxon>
        <taxon>Bacteroidota</taxon>
        <taxon>Chitinophagia</taxon>
        <taxon>Chitinophagales</taxon>
        <taxon>Chitinophagaceae</taxon>
        <taxon>Flaviaestuariibacter</taxon>
    </lineage>
</organism>
<dbReference type="OrthoDB" id="9799482at2"/>
<dbReference type="SUPFAM" id="SSF48008">
    <property type="entry name" value="GntR ligand-binding domain-like"/>
    <property type="match status" value="1"/>
</dbReference>
<dbReference type="Gene3D" id="1.20.120.530">
    <property type="entry name" value="GntR ligand-binding domain-like"/>
    <property type="match status" value="1"/>
</dbReference>
<dbReference type="PROSITE" id="PS50949">
    <property type="entry name" value="HTH_GNTR"/>
    <property type="match status" value="1"/>
</dbReference>
<dbReference type="InterPro" id="IPR036390">
    <property type="entry name" value="WH_DNA-bd_sf"/>
</dbReference>
<keyword evidence="3" id="KW-0804">Transcription</keyword>
<protein>
    <submittedName>
        <fullName evidence="5">FadR family transcriptional regulator</fullName>
    </submittedName>
</protein>
<dbReference type="SMART" id="SM00895">
    <property type="entry name" value="FCD"/>
    <property type="match status" value="1"/>
</dbReference>
<dbReference type="PANTHER" id="PTHR43537">
    <property type="entry name" value="TRANSCRIPTIONAL REGULATOR, GNTR FAMILY"/>
    <property type="match status" value="1"/>
</dbReference>
<evidence type="ECO:0000256" key="1">
    <source>
        <dbReference type="ARBA" id="ARBA00023015"/>
    </source>
</evidence>
<dbReference type="GO" id="GO:0003700">
    <property type="term" value="F:DNA-binding transcription factor activity"/>
    <property type="evidence" value="ECO:0007669"/>
    <property type="project" value="InterPro"/>
</dbReference>
<dbReference type="Proteomes" id="UP000295334">
    <property type="component" value="Unassembled WGS sequence"/>
</dbReference>
<dbReference type="InterPro" id="IPR036388">
    <property type="entry name" value="WH-like_DNA-bd_sf"/>
</dbReference>
<proteinExistence type="predicted"/>
<dbReference type="InterPro" id="IPR000524">
    <property type="entry name" value="Tscrpt_reg_HTH_GntR"/>
</dbReference>
<dbReference type="PRINTS" id="PR00035">
    <property type="entry name" value="HTHGNTR"/>
</dbReference>